<feature type="region of interest" description="Disordered" evidence="1">
    <location>
        <begin position="84"/>
        <end position="127"/>
    </location>
</feature>
<comment type="caution">
    <text evidence="2">The sequence shown here is derived from an EMBL/GenBank/DDBJ whole genome shotgun (WGS) entry which is preliminary data.</text>
</comment>
<evidence type="ECO:0000313" key="2">
    <source>
        <dbReference type="EMBL" id="MFC3763981.1"/>
    </source>
</evidence>
<evidence type="ECO:0000256" key="1">
    <source>
        <dbReference type="SAM" id="MobiDB-lite"/>
    </source>
</evidence>
<accession>A0ABV7YFE7</accession>
<proteinExistence type="predicted"/>
<name>A0ABV7YFE7_9ACTN</name>
<feature type="compositionally biased region" description="Pro residues" evidence="1">
    <location>
        <begin position="103"/>
        <end position="117"/>
    </location>
</feature>
<organism evidence="2 3">
    <name type="scientific">Tenggerimyces flavus</name>
    <dbReference type="NCBI Taxonomy" id="1708749"/>
    <lineage>
        <taxon>Bacteria</taxon>
        <taxon>Bacillati</taxon>
        <taxon>Actinomycetota</taxon>
        <taxon>Actinomycetes</taxon>
        <taxon>Propionibacteriales</taxon>
        <taxon>Nocardioidaceae</taxon>
        <taxon>Tenggerimyces</taxon>
    </lineage>
</organism>
<dbReference type="EMBL" id="JBHRZH010000021">
    <property type="protein sequence ID" value="MFC3763981.1"/>
    <property type="molecule type" value="Genomic_DNA"/>
</dbReference>
<reference evidence="3" key="1">
    <citation type="journal article" date="2019" name="Int. J. Syst. Evol. Microbiol.">
        <title>The Global Catalogue of Microorganisms (GCM) 10K type strain sequencing project: providing services to taxonomists for standard genome sequencing and annotation.</title>
        <authorList>
            <consortium name="The Broad Institute Genomics Platform"/>
            <consortium name="The Broad Institute Genome Sequencing Center for Infectious Disease"/>
            <person name="Wu L."/>
            <person name="Ma J."/>
        </authorList>
    </citation>
    <scope>NUCLEOTIDE SEQUENCE [LARGE SCALE GENOMIC DNA]</scope>
    <source>
        <strain evidence="3">CGMCC 4.7241</strain>
    </source>
</reference>
<dbReference type="Proteomes" id="UP001595699">
    <property type="component" value="Unassembled WGS sequence"/>
</dbReference>
<feature type="compositionally biased region" description="Basic and acidic residues" evidence="1">
    <location>
        <begin position="84"/>
        <end position="94"/>
    </location>
</feature>
<dbReference type="RefSeq" id="WP_205120834.1">
    <property type="nucleotide sequence ID" value="NZ_JAFBCM010000001.1"/>
</dbReference>
<evidence type="ECO:0000313" key="3">
    <source>
        <dbReference type="Proteomes" id="UP001595699"/>
    </source>
</evidence>
<keyword evidence="3" id="KW-1185">Reference proteome</keyword>
<protein>
    <submittedName>
        <fullName evidence="2">Uncharacterized protein</fullName>
    </submittedName>
</protein>
<sequence>MSTSEQDEREYVAKVRSAPVEGLVSELLFQLLSAAQIKLGRRDARLLIDLAGVVTDHARGHVPADFAKQVDESLGQLRLAQVSAEREVAQRAEPEPNDLASVPTPPSPAPASAPAPAPASKLWVPGR</sequence>
<gene>
    <name evidence="2" type="ORF">ACFOUW_24315</name>
</gene>